<dbReference type="InterPro" id="IPR010505">
    <property type="entry name" value="MoaA_twitch"/>
</dbReference>
<dbReference type="GO" id="GO:0061798">
    <property type="term" value="F:GTP 3',8'-cyclase activity"/>
    <property type="evidence" value="ECO:0007669"/>
    <property type="project" value="TreeGrafter"/>
</dbReference>
<proteinExistence type="predicted"/>
<evidence type="ECO:0000259" key="2">
    <source>
        <dbReference type="Pfam" id="PF06463"/>
    </source>
</evidence>
<dbReference type="InterPro" id="IPR058240">
    <property type="entry name" value="rSAM_sf"/>
</dbReference>
<gene>
    <name evidence="3" type="ORF">S01H1_26910</name>
</gene>
<dbReference type="Gene3D" id="3.20.20.70">
    <property type="entry name" value="Aldolase class I"/>
    <property type="match status" value="1"/>
</dbReference>
<dbReference type="EMBL" id="BARS01016345">
    <property type="protein sequence ID" value="GAF86634.1"/>
    <property type="molecule type" value="Genomic_DNA"/>
</dbReference>
<comment type="caution">
    <text evidence="3">The sequence shown here is derived from an EMBL/GenBank/DDBJ whole genome shotgun (WGS) entry which is preliminary data.</text>
</comment>
<dbReference type="CDD" id="cd21117">
    <property type="entry name" value="Twitch_MoaA"/>
    <property type="match status" value="1"/>
</dbReference>
<accession>X0T087</accession>
<dbReference type="PANTHER" id="PTHR22960:SF0">
    <property type="entry name" value="MOLYBDENUM COFACTOR BIOSYNTHESIS PROTEIN 1"/>
    <property type="match status" value="1"/>
</dbReference>
<reference evidence="3" key="1">
    <citation type="journal article" date="2014" name="Front. Microbiol.">
        <title>High frequency of phylogenetically diverse reductive dehalogenase-homologous genes in deep subseafloor sedimentary metagenomes.</title>
        <authorList>
            <person name="Kawai M."/>
            <person name="Futagami T."/>
            <person name="Toyoda A."/>
            <person name="Takaki Y."/>
            <person name="Nishi S."/>
            <person name="Hori S."/>
            <person name="Arai W."/>
            <person name="Tsubouchi T."/>
            <person name="Morono Y."/>
            <person name="Uchiyama I."/>
            <person name="Ito T."/>
            <person name="Fujiyama A."/>
            <person name="Inagaki F."/>
            <person name="Takami H."/>
        </authorList>
    </citation>
    <scope>NUCLEOTIDE SEQUENCE</scope>
    <source>
        <strain evidence="3">Expedition CK06-06</strain>
    </source>
</reference>
<dbReference type="AlphaFoldDB" id="X0T087"/>
<protein>
    <recommendedName>
        <fullName evidence="2">Molybdenum cofactor biosynthesis protein A-like twitch domain-containing protein</fullName>
    </recommendedName>
</protein>
<keyword evidence="1" id="KW-0501">Molybdenum cofactor biosynthesis</keyword>
<dbReference type="SUPFAM" id="SSF102114">
    <property type="entry name" value="Radical SAM enzymes"/>
    <property type="match status" value="1"/>
</dbReference>
<organism evidence="3">
    <name type="scientific">marine sediment metagenome</name>
    <dbReference type="NCBI Taxonomy" id="412755"/>
    <lineage>
        <taxon>unclassified sequences</taxon>
        <taxon>metagenomes</taxon>
        <taxon>ecological metagenomes</taxon>
    </lineage>
</organism>
<feature type="domain" description="Molybdenum cofactor biosynthesis protein A-like twitch" evidence="2">
    <location>
        <begin position="2"/>
        <end position="113"/>
    </location>
</feature>
<sequence>GWRLDEVVPAADIIRAIGAEMPLEPLDPDYRGEVAKRYGYRDGSGEIGAIASVTQPFCGDCSRIRLSADGKLYTCLFATRGHDLRSLLRGDRTDEEIAEFLRPVWKARDDRYSELRSSQTPGLPKVEMSYVGG</sequence>
<dbReference type="GO" id="GO:0061799">
    <property type="term" value="F:cyclic pyranopterin monophosphate synthase activity"/>
    <property type="evidence" value="ECO:0007669"/>
    <property type="project" value="TreeGrafter"/>
</dbReference>
<name>X0T087_9ZZZZ</name>
<evidence type="ECO:0000313" key="3">
    <source>
        <dbReference type="EMBL" id="GAF86634.1"/>
    </source>
</evidence>
<dbReference type="InterPro" id="IPR050105">
    <property type="entry name" value="MoCo_biosynth_MoaA/MoaC"/>
</dbReference>
<dbReference type="GO" id="GO:0006777">
    <property type="term" value="P:Mo-molybdopterin cofactor biosynthetic process"/>
    <property type="evidence" value="ECO:0007669"/>
    <property type="project" value="UniProtKB-KW"/>
</dbReference>
<dbReference type="InterPro" id="IPR013785">
    <property type="entry name" value="Aldolase_TIM"/>
</dbReference>
<dbReference type="PANTHER" id="PTHR22960">
    <property type="entry name" value="MOLYBDOPTERIN COFACTOR SYNTHESIS PROTEIN A"/>
    <property type="match status" value="1"/>
</dbReference>
<dbReference type="GO" id="GO:0051539">
    <property type="term" value="F:4 iron, 4 sulfur cluster binding"/>
    <property type="evidence" value="ECO:0007669"/>
    <property type="project" value="UniProtKB-KW"/>
</dbReference>
<evidence type="ECO:0000256" key="1">
    <source>
        <dbReference type="ARBA" id="ARBA00023150"/>
    </source>
</evidence>
<feature type="non-terminal residue" evidence="3">
    <location>
        <position position="1"/>
    </location>
</feature>
<dbReference type="Pfam" id="PF06463">
    <property type="entry name" value="Mob_synth_C"/>
    <property type="match status" value="1"/>
</dbReference>